<name>A0A3Q3W722_MOLML</name>
<evidence type="ECO:0000256" key="3">
    <source>
        <dbReference type="ARBA" id="ARBA00023319"/>
    </source>
</evidence>
<dbReference type="AlphaFoldDB" id="A0A3Q3W722"/>
<evidence type="ECO:0000259" key="5">
    <source>
        <dbReference type="PROSITE" id="PS50835"/>
    </source>
</evidence>
<dbReference type="Proteomes" id="UP000261620">
    <property type="component" value="Unplaced"/>
</dbReference>
<dbReference type="Ensembl" id="ENSMMOT00000007719.1">
    <property type="protein sequence ID" value="ENSMMOP00000007577.1"/>
    <property type="gene ID" value="ENSMMOG00000005894.1"/>
</dbReference>
<dbReference type="InterPro" id="IPR036179">
    <property type="entry name" value="Ig-like_dom_sf"/>
</dbReference>
<comment type="subcellular location">
    <subcellularLocation>
        <location evidence="1">Membrane</location>
    </subcellularLocation>
</comment>
<keyword evidence="2 4" id="KW-0472">Membrane</keyword>
<dbReference type="InterPro" id="IPR013783">
    <property type="entry name" value="Ig-like_fold"/>
</dbReference>
<protein>
    <recommendedName>
        <fullName evidence="5">Ig-like domain-containing protein</fullName>
    </recommendedName>
</protein>
<reference evidence="6" key="2">
    <citation type="submission" date="2025-09" db="UniProtKB">
        <authorList>
            <consortium name="Ensembl"/>
        </authorList>
    </citation>
    <scope>IDENTIFICATION</scope>
</reference>
<keyword evidence="3" id="KW-0393">Immunoglobulin domain</keyword>
<evidence type="ECO:0000256" key="4">
    <source>
        <dbReference type="SAM" id="Phobius"/>
    </source>
</evidence>
<proteinExistence type="predicted"/>
<dbReference type="GO" id="GO:0016020">
    <property type="term" value="C:membrane"/>
    <property type="evidence" value="ECO:0007669"/>
    <property type="project" value="UniProtKB-SubCell"/>
</dbReference>
<reference evidence="6" key="1">
    <citation type="submission" date="2025-08" db="UniProtKB">
        <authorList>
            <consortium name="Ensembl"/>
        </authorList>
    </citation>
    <scope>IDENTIFICATION</scope>
</reference>
<evidence type="ECO:0000256" key="1">
    <source>
        <dbReference type="ARBA" id="ARBA00004370"/>
    </source>
</evidence>
<organism evidence="6 7">
    <name type="scientific">Mola mola</name>
    <name type="common">Ocean sunfish</name>
    <name type="synonym">Tetraodon mola</name>
    <dbReference type="NCBI Taxonomy" id="94237"/>
    <lineage>
        <taxon>Eukaryota</taxon>
        <taxon>Metazoa</taxon>
        <taxon>Chordata</taxon>
        <taxon>Craniata</taxon>
        <taxon>Vertebrata</taxon>
        <taxon>Euteleostomi</taxon>
        <taxon>Actinopterygii</taxon>
        <taxon>Neopterygii</taxon>
        <taxon>Teleostei</taxon>
        <taxon>Neoteleostei</taxon>
        <taxon>Acanthomorphata</taxon>
        <taxon>Eupercaria</taxon>
        <taxon>Tetraodontiformes</taxon>
        <taxon>Molidae</taxon>
        <taxon>Mola</taxon>
    </lineage>
</organism>
<dbReference type="PANTHER" id="PTHR44991">
    <property type="entry name" value="IMMUNOGLOBULIN SUPERFAMILY MEMBER 5"/>
    <property type="match status" value="1"/>
</dbReference>
<dbReference type="InterPro" id="IPR053896">
    <property type="entry name" value="BTN3A2-like_Ig-C"/>
</dbReference>
<evidence type="ECO:0000313" key="6">
    <source>
        <dbReference type="Ensembl" id="ENSMMOP00000007577.1"/>
    </source>
</evidence>
<feature type="domain" description="Ig-like" evidence="5">
    <location>
        <begin position="107"/>
        <end position="202"/>
    </location>
</feature>
<evidence type="ECO:0000313" key="7">
    <source>
        <dbReference type="Proteomes" id="UP000261620"/>
    </source>
</evidence>
<sequence length="266" mass="28919">MCSVSSLCPACCLLYSVMSQILNLEPQNSTVLKGTDARFIVTVLGKWEVMAWSIRDLLVIVIYAPSGSTVTSSDQFSATFWTAGDTSCVEFTIHNVTQSRCSLALNPPLSLSVLESGTVSITGASLSVMQDQQVEFQCITSAWYPEPIVGWRLNGVAFNSSNTTIMTDGVSFDSTSVLTFQAVSNTTVECWATVASLSIPISSSVFLVVVPKPPDWTVLIAVVSSIGGFALLVLLIIGLIFCYKRWKRKRKALNILTQIFKHVLLN</sequence>
<dbReference type="Gene3D" id="2.60.40.10">
    <property type="entry name" value="Immunoglobulins"/>
    <property type="match status" value="1"/>
</dbReference>
<dbReference type="STRING" id="94237.ENSMMOP00000007577"/>
<dbReference type="InterPro" id="IPR007110">
    <property type="entry name" value="Ig-like_dom"/>
</dbReference>
<evidence type="ECO:0000256" key="2">
    <source>
        <dbReference type="ARBA" id="ARBA00023136"/>
    </source>
</evidence>
<dbReference type="Pfam" id="PF22705">
    <property type="entry name" value="C2-set_3"/>
    <property type="match status" value="1"/>
</dbReference>
<dbReference type="SUPFAM" id="SSF48726">
    <property type="entry name" value="Immunoglobulin"/>
    <property type="match status" value="1"/>
</dbReference>
<keyword evidence="4" id="KW-1133">Transmembrane helix</keyword>
<dbReference type="PROSITE" id="PS50835">
    <property type="entry name" value="IG_LIKE"/>
    <property type="match status" value="1"/>
</dbReference>
<feature type="transmembrane region" description="Helical" evidence="4">
    <location>
        <begin position="216"/>
        <end position="243"/>
    </location>
</feature>
<dbReference type="PANTHER" id="PTHR44991:SF1">
    <property type="entry name" value="IMMUNOGLOBULIN SUPERFAMILY MEMBER 5"/>
    <property type="match status" value="1"/>
</dbReference>
<accession>A0A3Q3W722</accession>
<keyword evidence="4" id="KW-0812">Transmembrane</keyword>
<keyword evidence="7" id="KW-1185">Reference proteome</keyword>
<dbReference type="OMA" id="VEFQCIT"/>